<name>A0A0F0L1P9_9MICO</name>
<keyword evidence="2" id="KW-1185">Reference proteome</keyword>
<dbReference type="PATRIC" id="fig|582680.7.peg.981"/>
<proteinExistence type="predicted"/>
<protein>
    <submittedName>
        <fullName evidence="1">Uncharacterized protein</fullName>
    </submittedName>
</protein>
<accession>A0A0F0L1P9</accession>
<organism evidence="1 2">
    <name type="scientific">Microbacterium azadirachtae</name>
    <dbReference type="NCBI Taxonomy" id="582680"/>
    <lineage>
        <taxon>Bacteria</taxon>
        <taxon>Bacillati</taxon>
        <taxon>Actinomycetota</taxon>
        <taxon>Actinomycetes</taxon>
        <taxon>Micrococcales</taxon>
        <taxon>Microbacteriaceae</taxon>
        <taxon>Microbacterium</taxon>
    </lineage>
</organism>
<evidence type="ECO:0000313" key="2">
    <source>
        <dbReference type="Proteomes" id="UP000033448"/>
    </source>
</evidence>
<evidence type="ECO:0000313" key="1">
    <source>
        <dbReference type="EMBL" id="KJL26614.1"/>
    </source>
</evidence>
<reference evidence="1 2" key="1">
    <citation type="submission" date="2015-02" db="EMBL/GenBank/DDBJ databases">
        <title>Draft genome sequences of ten Microbacterium spp. with emphasis on heavy metal contaminated environments.</title>
        <authorList>
            <person name="Corretto E."/>
        </authorList>
    </citation>
    <scope>NUCLEOTIDE SEQUENCE [LARGE SCALE GENOMIC DNA]</scope>
    <source>
        <strain evidence="1 2">DSM 23848</strain>
    </source>
</reference>
<gene>
    <name evidence="1" type="ORF">RL72_00946</name>
</gene>
<comment type="caution">
    <text evidence="1">The sequence shown here is derived from an EMBL/GenBank/DDBJ whole genome shotgun (WGS) entry which is preliminary data.</text>
</comment>
<dbReference type="AlphaFoldDB" id="A0A0F0L1P9"/>
<dbReference type="EMBL" id="JYIT01000063">
    <property type="protein sequence ID" value="KJL26614.1"/>
    <property type="molecule type" value="Genomic_DNA"/>
</dbReference>
<dbReference type="Proteomes" id="UP000033448">
    <property type="component" value="Unassembled WGS sequence"/>
</dbReference>
<sequence>MNEGSTALSISFCHAARFVSDSVTPLMASDSLILPARTSPND</sequence>